<dbReference type="EMBL" id="QGTX01000001">
    <property type="protein sequence ID" value="PWW25033.1"/>
    <property type="molecule type" value="Genomic_DNA"/>
</dbReference>
<dbReference type="Proteomes" id="UP000246661">
    <property type="component" value="Unassembled WGS sequence"/>
</dbReference>
<evidence type="ECO:0000313" key="3">
    <source>
        <dbReference type="Proteomes" id="UP000246661"/>
    </source>
</evidence>
<feature type="region of interest" description="Disordered" evidence="1">
    <location>
        <begin position="1"/>
        <end position="32"/>
    </location>
</feature>
<protein>
    <submittedName>
        <fullName evidence="2">Uncharacterized protein</fullName>
    </submittedName>
</protein>
<gene>
    <name evidence="2" type="ORF">JD79_04227</name>
</gene>
<feature type="compositionally biased region" description="Low complexity" evidence="1">
    <location>
        <begin position="66"/>
        <end position="78"/>
    </location>
</feature>
<proteinExistence type="predicted"/>
<feature type="compositionally biased region" description="Pro residues" evidence="1">
    <location>
        <begin position="8"/>
        <end position="20"/>
    </location>
</feature>
<sequence>MLVGAPARPRPPPSGRPGPDPGHLRRGRGWDRRLTSMSSDLLPVRHEDGADVVPFPASDGSGHVTAPAPAAGAGVPGS</sequence>
<feature type="region of interest" description="Disordered" evidence="1">
    <location>
        <begin position="50"/>
        <end position="78"/>
    </location>
</feature>
<evidence type="ECO:0000256" key="1">
    <source>
        <dbReference type="SAM" id="MobiDB-lite"/>
    </source>
</evidence>
<reference evidence="3" key="1">
    <citation type="submission" date="2018-05" db="EMBL/GenBank/DDBJ databases">
        <authorList>
            <person name="Klenk H.-P."/>
            <person name="Huntemann M."/>
            <person name="Clum A."/>
            <person name="Pillay M."/>
            <person name="Palaniappan K."/>
            <person name="Varghese N."/>
            <person name="Mikhailova N."/>
            <person name="Stamatis D."/>
            <person name="Reddy T."/>
            <person name="Daum C."/>
            <person name="Shapiro N."/>
            <person name="Ivanova N."/>
            <person name="Kyrpides N."/>
            <person name="Woyke T."/>
        </authorList>
    </citation>
    <scope>NUCLEOTIDE SEQUENCE [LARGE SCALE GENOMIC DNA]</scope>
    <source>
        <strain evidence="3">DSM 45417</strain>
    </source>
</reference>
<comment type="caution">
    <text evidence="2">The sequence shown here is derived from an EMBL/GenBank/DDBJ whole genome shotgun (WGS) entry which is preliminary data.</text>
</comment>
<dbReference type="AlphaFoldDB" id="A0A317QPU2"/>
<name>A0A317QPU2_9ACTN</name>
<organism evidence="2 3">
    <name type="scientific">Geodermatophilus normandii</name>
    <dbReference type="NCBI Taxonomy" id="1137989"/>
    <lineage>
        <taxon>Bacteria</taxon>
        <taxon>Bacillati</taxon>
        <taxon>Actinomycetota</taxon>
        <taxon>Actinomycetes</taxon>
        <taxon>Geodermatophilales</taxon>
        <taxon>Geodermatophilaceae</taxon>
        <taxon>Geodermatophilus</taxon>
    </lineage>
</organism>
<evidence type="ECO:0000313" key="2">
    <source>
        <dbReference type="EMBL" id="PWW25033.1"/>
    </source>
</evidence>
<keyword evidence="3" id="KW-1185">Reference proteome</keyword>
<accession>A0A317QPU2</accession>